<keyword evidence="1" id="KW-0560">Oxidoreductase</keyword>
<dbReference type="GO" id="GO:0016705">
    <property type="term" value="F:oxidoreductase activity, acting on paired donors, with incorporation or reduction of molecular oxygen"/>
    <property type="evidence" value="ECO:0007669"/>
    <property type="project" value="InterPro"/>
</dbReference>
<dbReference type="RefSeq" id="WP_015917730.1">
    <property type="nucleotide sequence ID" value="NZ_BAYX01000011.1"/>
</dbReference>
<dbReference type="InterPro" id="IPR011251">
    <property type="entry name" value="Luciferase-like_dom"/>
</dbReference>
<organism evidence="4 5">
    <name type="scientific">Rhizobium rhizogenes NBRC 13257</name>
    <dbReference type="NCBI Taxonomy" id="1220581"/>
    <lineage>
        <taxon>Bacteria</taxon>
        <taxon>Pseudomonadati</taxon>
        <taxon>Pseudomonadota</taxon>
        <taxon>Alphaproteobacteria</taxon>
        <taxon>Hyphomicrobiales</taxon>
        <taxon>Rhizobiaceae</taxon>
        <taxon>Rhizobium/Agrobacterium group</taxon>
        <taxon>Rhizobium</taxon>
    </lineage>
</organism>
<sequence length="353" mass="39033">MHFGIFNLMSLRDNPGGIGGIIEDTRTMVRLAEDIGFEIAWFAEHHFTNYSISVSPLMVAAHMAGITSRIKLGAGVVVLPLYHPMRVAQEIALLDQLSGGRAVLGVGTGYQAYEFERYGAAVAEKTDIFLEYWSIVEQALTEGRAALKGRYVDVPEAVFTVRPQQRPMPPVYCTSPHPPILKALAKWGGIPFVTAGWRGSQALPGITEKVREAWVAGGLDGRSMPVALQQYVHVTDSKEEALEAAERARWVGRLVHGLRSNVLTLDGSHVVAAPFPNEPPLEVFRDNLLIGDAHYVAERLIAEIRTLWPSHYNCFFQFGDMPVARARRSLERFGAEVLPLVEKELGPLDRIGR</sequence>
<evidence type="ECO:0000256" key="1">
    <source>
        <dbReference type="ARBA" id="ARBA00023002"/>
    </source>
</evidence>
<dbReference type="Proteomes" id="UP000026941">
    <property type="component" value="Unassembled WGS sequence"/>
</dbReference>
<proteinExistence type="predicted"/>
<keyword evidence="2 4" id="KW-0503">Monooxygenase</keyword>
<feature type="domain" description="Luciferase-like" evidence="3">
    <location>
        <begin position="1"/>
        <end position="302"/>
    </location>
</feature>
<dbReference type="GO" id="GO:0004497">
    <property type="term" value="F:monooxygenase activity"/>
    <property type="evidence" value="ECO:0007669"/>
    <property type="project" value="UniProtKB-KW"/>
</dbReference>
<protein>
    <submittedName>
        <fullName evidence="4">Monooxygenase</fullName>
    </submittedName>
</protein>
<dbReference type="Gene3D" id="3.20.20.30">
    <property type="entry name" value="Luciferase-like domain"/>
    <property type="match status" value="1"/>
</dbReference>
<reference evidence="4 5" key="1">
    <citation type="submission" date="2014-05" db="EMBL/GenBank/DDBJ databases">
        <title>Whole genome shotgun sequence of Rhizobium rhizogenes NBRC 13257.</title>
        <authorList>
            <person name="Katano-Makiyama Y."/>
            <person name="Hosoyama A."/>
            <person name="Hashimoto M."/>
            <person name="Hosoyama Y."/>
            <person name="Noguchi M."/>
            <person name="Tsuchikane K."/>
            <person name="Kimura A."/>
            <person name="Ohji S."/>
            <person name="Ichikawa N."/>
            <person name="Yamazoe A."/>
            <person name="Fujita N."/>
        </authorList>
    </citation>
    <scope>NUCLEOTIDE SEQUENCE [LARGE SCALE GENOMIC DNA]</scope>
    <source>
        <strain evidence="4 5">NBRC 13257</strain>
    </source>
</reference>
<name>A0AA87U609_RHIRH</name>
<dbReference type="GeneID" id="86852132"/>
<dbReference type="Pfam" id="PF00296">
    <property type="entry name" value="Bac_luciferase"/>
    <property type="match status" value="1"/>
</dbReference>
<evidence type="ECO:0000313" key="4">
    <source>
        <dbReference type="EMBL" id="GAJ95127.1"/>
    </source>
</evidence>
<accession>A0AA87U609</accession>
<evidence type="ECO:0000259" key="3">
    <source>
        <dbReference type="Pfam" id="PF00296"/>
    </source>
</evidence>
<dbReference type="InterPro" id="IPR050766">
    <property type="entry name" value="Bact_Lucif_Oxidored"/>
</dbReference>
<dbReference type="EMBL" id="BAYX01000011">
    <property type="protein sequence ID" value="GAJ95127.1"/>
    <property type="molecule type" value="Genomic_DNA"/>
</dbReference>
<dbReference type="GO" id="GO:0005829">
    <property type="term" value="C:cytosol"/>
    <property type="evidence" value="ECO:0007669"/>
    <property type="project" value="TreeGrafter"/>
</dbReference>
<evidence type="ECO:0000313" key="5">
    <source>
        <dbReference type="Proteomes" id="UP000026941"/>
    </source>
</evidence>
<comment type="caution">
    <text evidence="4">The sequence shown here is derived from an EMBL/GenBank/DDBJ whole genome shotgun (WGS) entry which is preliminary data.</text>
</comment>
<dbReference type="PANTHER" id="PTHR30137">
    <property type="entry name" value="LUCIFERASE-LIKE MONOOXYGENASE"/>
    <property type="match status" value="1"/>
</dbReference>
<dbReference type="SUPFAM" id="SSF51679">
    <property type="entry name" value="Bacterial luciferase-like"/>
    <property type="match status" value="1"/>
</dbReference>
<dbReference type="PANTHER" id="PTHR30137:SF8">
    <property type="entry name" value="BLR5498 PROTEIN"/>
    <property type="match status" value="1"/>
</dbReference>
<evidence type="ECO:0000256" key="2">
    <source>
        <dbReference type="ARBA" id="ARBA00023033"/>
    </source>
</evidence>
<gene>
    <name evidence="4" type="ORF">RRH01S_11_00340</name>
</gene>
<dbReference type="AlphaFoldDB" id="A0AA87U609"/>
<dbReference type="InterPro" id="IPR036661">
    <property type="entry name" value="Luciferase-like_sf"/>
</dbReference>